<dbReference type="GO" id="GO:0005886">
    <property type="term" value="C:plasma membrane"/>
    <property type="evidence" value="ECO:0007669"/>
    <property type="project" value="UniProtKB-SubCell"/>
</dbReference>
<protein>
    <recommendedName>
        <fullName evidence="3 9">Flagellar biosynthetic protein FliR</fullName>
    </recommendedName>
</protein>
<keyword evidence="5 10" id="KW-0812">Transmembrane</keyword>
<evidence type="ECO:0000256" key="10">
    <source>
        <dbReference type="RuleBase" id="RU362071"/>
    </source>
</evidence>
<evidence type="ECO:0000256" key="6">
    <source>
        <dbReference type="ARBA" id="ARBA00022989"/>
    </source>
</evidence>
<feature type="transmembrane region" description="Helical" evidence="10">
    <location>
        <begin position="42"/>
        <end position="59"/>
    </location>
</feature>
<dbReference type="HOGENOM" id="CLU_063626_4_0_6"/>
<keyword evidence="4 10" id="KW-1003">Cell membrane</keyword>
<keyword evidence="12" id="KW-1185">Reference proteome</keyword>
<evidence type="ECO:0000256" key="1">
    <source>
        <dbReference type="ARBA" id="ARBA00002578"/>
    </source>
</evidence>
<dbReference type="AlphaFoldDB" id="A0A024HKT4"/>
<accession>A0A024HKT4</accession>
<dbReference type="PRINTS" id="PR00953">
    <property type="entry name" value="TYPE3IMRPROT"/>
</dbReference>
<dbReference type="EMBL" id="HG322950">
    <property type="protein sequence ID" value="CDF85264.1"/>
    <property type="molecule type" value="Genomic_DNA"/>
</dbReference>
<comment type="function">
    <text evidence="1 10">Role in flagellar biosynthesis.</text>
</comment>
<keyword evidence="7 10" id="KW-0472">Membrane</keyword>
<keyword evidence="11" id="KW-0282">Flagellum</keyword>
<dbReference type="PANTHER" id="PTHR30065:SF8">
    <property type="entry name" value="FLAGELLAR BIOSYNTHETIC PROTEIN FLIR"/>
    <property type="match status" value="1"/>
</dbReference>
<dbReference type="STRING" id="1301098.PKB_3935"/>
<dbReference type="PANTHER" id="PTHR30065">
    <property type="entry name" value="FLAGELLAR BIOSYNTHETIC PROTEIN FLIR"/>
    <property type="match status" value="1"/>
</dbReference>
<feature type="transmembrane region" description="Helical" evidence="10">
    <location>
        <begin position="79"/>
        <end position="100"/>
    </location>
</feature>
<dbReference type="RefSeq" id="WP_043253635.1">
    <property type="nucleotide sequence ID" value="NZ_HG322950.1"/>
</dbReference>
<proteinExistence type="inferred from homology"/>
<keyword evidence="11" id="KW-0966">Cell projection</keyword>
<evidence type="ECO:0000256" key="8">
    <source>
        <dbReference type="ARBA" id="ARBA00023143"/>
    </source>
</evidence>
<keyword evidence="6 10" id="KW-1133">Transmembrane helix</keyword>
<name>A0A024HKT4_PSEKB</name>
<keyword evidence="8 10" id="KW-0975">Bacterial flagellum</keyword>
<evidence type="ECO:0000256" key="3">
    <source>
        <dbReference type="ARBA" id="ARBA00021717"/>
    </source>
</evidence>
<evidence type="ECO:0000256" key="9">
    <source>
        <dbReference type="NCBIfam" id="TIGR01400"/>
    </source>
</evidence>
<feature type="transmembrane region" description="Helical" evidence="10">
    <location>
        <begin position="121"/>
        <end position="141"/>
    </location>
</feature>
<evidence type="ECO:0000313" key="11">
    <source>
        <dbReference type="EMBL" id="CDF85264.1"/>
    </source>
</evidence>
<dbReference type="GO" id="GO:0009425">
    <property type="term" value="C:bacterial-type flagellum basal body"/>
    <property type="evidence" value="ECO:0007669"/>
    <property type="project" value="UniProtKB-SubCell"/>
</dbReference>
<feature type="transmembrane region" description="Helical" evidence="10">
    <location>
        <begin position="12"/>
        <end position="30"/>
    </location>
</feature>
<dbReference type="KEGG" id="pkc:PKB_3935"/>
<evidence type="ECO:0000256" key="7">
    <source>
        <dbReference type="ARBA" id="ARBA00023136"/>
    </source>
</evidence>
<comment type="similarity">
    <text evidence="2 10">Belongs to the FliR/MopE/SpaR family.</text>
</comment>
<gene>
    <name evidence="11" type="ORF">PKB_3935</name>
</gene>
<dbReference type="InterPro" id="IPR006303">
    <property type="entry name" value="FliR"/>
</dbReference>
<evidence type="ECO:0000256" key="5">
    <source>
        <dbReference type="ARBA" id="ARBA00022692"/>
    </source>
</evidence>
<sequence>MFELSNAQIGSWVSSFMLPLFRIGALLMSMPIFSTHMVPARIRMYLALAICVVLAPNLPPMPQVDALSLKAMVLVAEQIVIGVMLGFVLQLMFHAFVVAGQLLSMQMGLGFASTMDPVNGISVPVMGQFFSMLVTLLFLAMNGHLVVFEVIAESFVTLPVGQALSADHLYTVAGKLGWVLGAGLLIALPAVTALLVINLAFGAMTRAAPQLNIFSIGFPLTLVMGFVIVWIGTAEILSQYQDLAREGLQLLRELAGVR</sequence>
<dbReference type="GO" id="GO:0006605">
    <property type="term" value="P:protein targeting"/>
    <property type="evidence" value="ECO:0007669"/>
    <property type="project" value="UniProtKB-UniRule"/>
</dbReference>
<dbReference type="GO" id="GO:0044780">
    <property type="term" value="P:bacterial-type flagellum assembly"/>
    <property type="evidence" value="ECO:0007669"/>
    <property type="project" value="UniProtKB-UniRule"/>
</dbReference>
<dbReference type="NCBIfam" id="TIGR01400">
    <property type="entry name" value="fliR"/>
    <property type="match status" value="1"/>
</dbReference>
<dbReference type="eggNOG" id="COG1684">
    <property type="taxonomic scope" value="Bacteria"/>
</dbReference>
<dbReference type="OrthoDB" id="9797790at2"/>
<evidence type="ECO:0000256" key="2">
    <source>
        <dbReference type="ARBA" id="ARBA00009772"/>
    </source>
</evidence>
<feature type="transmembrane region" description="Helical" evidence="10">
    <location>
        <begin position="178"/>
        <end position="201"/>
    </location>
</feature>
<dbReference type="PATRIC" id="fig|1301098.3.peg.3939"/>
<dbReference type="Pfam" id="PF01311">
    <property type="entry name" value="Bac_export_1"/>
    <property type="match status" value="1"/>
</dbReference>
<organism evidence="11 12">
    <name type="scientific">Pseudomonas knackmussii (strain DSM 6978 / CCUG 54928 / LMG 23759 / B13)</name>
    <dbReference type="NCBI Taxonomy" id="1301098"/>
    <lineage>
        <taxon>Bacteria</taxon>
        <taxon>Pseudomonadati</taxon>
        <taxon>Pseudomonadota</taxon>
        <taxon>Gammaproteobacteria</taxon>
        <taxon>Pseudomonadales</taxon>
        <taxon>Pseudomonadaceae</taxon>
        <taxon>Pseudomonas</taxon>
    </lineage>
</organism>
<evidence type="ECO:0000256" key="4">
    <source>
        <dbReference type="ARBA" id="ARBA00022475"/>
    </source>
</evidence>
<evidence type="ECO:0000313" key="12">
    <source>
        <dbReference type="Proteomes" id="UP000025241"/>
    </source>
</evidence>
<dbReference type="Proteomes" id="UP000025241">
    <property type="component" value="Chromosome I"/>
</dbReference>
<reference evidence="11 12" key="2">
    <citation type="submission" date="2014-05" db="EMBL/GenBank/DDBJ databases">
        <title>Genome sequence of the 3-chlorobenzoate degrading bacterium Pseudomonas knackmussii B13 shows multiple evidence for horizontal gene transfer.</title>
        <authorList>
            <person name="Miyazaki R."/>
            <person name="Bertelli C."/>
            <person name="Falquet L."/>
            <person name="Robinson-Rechavi M."/>
            <person name="Gharib W."/>
            <person name="Roy S."/>
            <person name="Van der Meer J.R."/>
        </authorList>
    </citation>
    <scope>NUCLEOTIDE SEQUENCE [LARGE SCALE GENOMIC DNA]</scope>
    <source>
        <strain evidence="11 12">B13</strain>
    </source>
</reference>
<reference evidence="11 12" key="1">
    <citation type="submission" date="2013-03" db="EMBL/GenBank/DDBJ databases">
        <authorList>
            <person name="Linke B."/>
        </authorList>
    </citation>
    <scope>NUCLEOTIDE SEQUENCE [LARGE SCALE GENOMIC DNA]</scope>
    <source>
        <strain evidence="11 12">B13</strain>
    </source>
</reference>
<feature type="transmembrane region" description="Helical" evidence="10">
    <location>
        <begin position="213"/>
        <end position="233"/>
    </location>
</feature>
<dbReference type="InterPro" id="IPR002010">
    <property type="entry name" value="T3SS_IM_R"/>
</dbReference>
<comment type="subcellular location">
    <subcellularLocation>
        <location evidence="10">Cell membrane</location>
        <topology evidence="10">Multi-pass membrane protein</topology>
    </subcellularLocation>
    <subcellularLocation>
        <location evidence="10">Bacterial flagellum basal body</location>
    </subcellularLocation>
</comment>
<keyword evidence="11" id="KW-0969">Cilium</keyword>